<evidence type="ECO:0000256" key="10">
    <source>
        <dbReference type="ARBA" id="ARBA00023204"/>
    </source>
</evidence>
<dbReference type="Pfam" id="PF00875">
    <property type="entry name" value="DNA_photolyase"/>
    <property type="match status" value="1"/>
</dbReference>
<dbReference type="Gene3D" id="1.10.579.10">
    <property type="entry name" value="DNA Cyclobutane Dipyrimidine Photolyase, subunit A, domain 3"/>
    <property type="match status" value="1"/>
</dbReference>
<keyword evidence="16" id="KW-1185">Reference proteome</keyword>
<evidence type="ECO:0000256" key="11">
    <source>
        <dbReference type="ARBA" id="ARBA00023239"/>
    </source>
</evidence>
<dbReference type="RefSeq" id="WP_135281348.1">
    <property type="nucleotide sequence ID" value="NZ_SRIO01000005.1"/>
</dbReference>
<keyword evidence="6" id="KW-0285">Flavoprotein</keyword>
<dbReference type="EC" id="4.1.99.3" evidence="4"/>
<comment type="similarity">
    <text evidence="3">Belongs to the DNA photolyase class-2 family.</text>
</comment>
<evidence type="ECO:0000256" key="12">
    <source>
        <dbReference type="ARBA" id="ARBA00031671"/>
    </source>
</evidence>
<organism evidence="15 16">
    <name type="scientific">Candidatus Macondimonas diazotrophica</name>
    <dbReference type="NCBI Taxonomy" id="2305248"/>
    <lineage>
        <taxon>Bacteria</taxon>
        <taxon>Pseudomonadati</taxon>
        <taxon>Pseudomonadota</taxon>
        <taxon>Gammaproteobacteria</taxon>
        <taxon>Chromatiales</taxon>
        <taxon>Ectothiorhodospiraceae</taxon>
        <taxon>Candidatus Macondimonas</taxon>
    </lineage>
</organism>
<comment type="caution">
    <text evidence="15">The sequence shown here is derived from an EMBL/GenBank/DDBJ whole genome shotgun (WGS) entry which is preliminary data.</text>
</comment>
<dbReference type="FunFam" id="1.10.579.10:FF:000002">
    <property type="entry name" value="Deoxyribodipyrimidine photolyase"/>
    <property type="match status" value="1"/>
</dbReference>
<dbReference type="InterPro" id="IPR036155">
    <property type="entry name" value="Crypto/Photolyase_N_sf"/>
</dbReference>
<reference evidence="15 16" key="1">
    <citation type="journal article" date="2019" name="ISME J.">
        <title>Candidatus Macondimonas diazotrophica, a novel gammaproteobacterial genus dominating crude-oil-contaminated coastal sediments.</title>
        <authorList>
            <person name="Karthikeyan S."/>
            <person name="Konstantinidis K."/>
        </authorList>
    </citation>
    <scope>NUCLEOTIDE SEQUENCE [LARGE SCALE GENOMIC DNA]</scope>
    <source>
        <strain evidence="15 16">KTK01</strain>
    </source>
</reference>
<dbReference type="Proteomes" id="UP000297890">
    <property type="component" value="Unassembled WGS sequence"/>
</dbReference>
<comment type="cofactor">
    <cofactor evidence="1">
        <name>(6R)-5,10-methylene-5,6,7,8-tetrahydrofolate</name>
        <dbReference type="ChEBI" id="CHEBI:15636"/>
    </cofactor>
</comment>
<dbReference type="EMBL" id="SRIO01000005">
    <property type="protein sequence ID" value="TFZ83048.1"/>
    <property type="molecule type" value="Genomic_DNA"/>
</dbReference>
<keyword evidence="10" id="KW-0234">DNA repair</keyword>
<feature type="domain" description="Photolyase/cryptochrome alpha/beta" evidence="14">
    <location>
        <begin position="28"/>
        <end position="156"/>
    </location>
</feature>
<evidence type="ECO:0000256" key="1">
    <source>
        <dbReference type="ARBA" id="ARBA00001932"/>
    </source>
</evidence>
<sequence>MSPDCAAAPFIHPDRVRRLNDRPWQPNGPVLYWMQQAQRARDNPALLFACGQAHRLGVPVVVAFGLMRDYPGAALRHFRFMLEGLAETERELARFGIPLLLRWGEPTSVILELSPDVAGIVCDRAYLPPLATWRQMVAEQSPCVVWQVETDVVVPADLVSQRLEVAARTMRPRILRQINEHLQMDDAKPYQTASPPALAGESLHDLDRLGDGLTVDRTPGPVTRFFPGGSQAAEQALDRFVCCGLMGYAARRRHPEDEAVSRLSPYLQYGQIAVQRVARQVTETAGVDPADRDAFLDELIVRRELAHNYTLHHPAWDRYAGLPAWARATLEAHAGDPRPYCYDLATLEAAATHDPYWNAAMTEARLTGYMHNHLRMYWGKKILEWSPDPETAFARCLELNNRYFLDGLSPNSHANVGWIFGLHDRPWPERPIFGTVRYMNAAGLERKVDIAAYVQQVKEIDGGDIKTSHK</sequence>
<evidence type="ECO:0000256" key="9">
    <source>
        <dbReference type="ARBA" id="ARBA00023125"/>
    </source>
</evidence>
<dbReference type="InterPro" id="IPR052219">
    <property type="entry name" value="Photolyase_Class-2"/>
</dbReference>
<dbReference type="OrthoDB" id="9772484at2"/>
<name>A0A4Z0FBH3_9GAMM</name>
<comment type="cofactor">
    <cofactor evidence="2">
        <name>FAD</name>
        <dbReference type="ChEBI" id="CHEBI:57692"/>
    </cofactor>
</comment>
<keyword evidence="11 15" id="KW-0456">Lyase</keyword>
<keyword evidence="9" id="KW-0238">DNA-binding</keyword>
<evidence type="ECO:0000256" key="7">
    <source>
        <dbReference type="ARBA" id="ARBA00022763"/>
    </source>
</evidence>
<dbReference type="Gene3D" id="1.25.40.80">
    <property type="match status" value="1"/>
</dbReference>
<dbReference type="PANTHER" id="PTHR10211">
    <property type="entry name" value="DEOXYRIBODIPYRIMIDINE PHOTOLYASE"/>
    <property type="match status" value="1"/>
</dbReference>
<evidence type="ECO:0000256" key="3">
    <source>
        <dbReference type="ARBA" id="ARBA00006409"/>
    </source>
</evidence>
<evidence type="ECO:0000256" key="8">
    <source>
        <dbReference type="ARBA" id="ARBA00022827"/>
    </source>
</evidence>
<evidence type="ECO:0000259" key="14">
    <source>
        <dbReference type="PROSITE" id="PS51645"/>
    </source>
</evidence>
<comment type="catalytic activity">
    <reaction evidence="13">
        <text>cyclobutadipyrimidine (in DNA) = 2 pyrimidine residues (in DNA).</text>
        <dbReference type="EC" id="4.1.99.3"/>
    </reaction>
</comment>
<gene>
    <name evidence="15" type="ORF">E4680_05280</name>
</gene>
<evidence type="ECO:0000256" key="2">
    <source>
        <dbReference type="ARBA" id="ARBA00001974"/>
    </source>
</evidence>
<protein>
    <recommendedName>
        <fullName evidence="5">Deoxyribodipyrimidine photo-lyase</fullName>
        <ecNumber evidence="4">4.1.99.3</ecNumber>
    </recommendedName>
    <alternativeName>
        <fullName evidence="12">DNA photolyase</fullName>
    </alternativeName>
</protein>
<dbReference type="GO" id="GO:0003677">
    <property type="term" value="F:DNA binding"/>
    <property type="evidence" value="ECO:0007669"/>
    <property type="project" value="UniProtKB-KW"/>
</dbReference>
<keyword evidence="8" id="KW-0274">FAD</keyword>
<dbReference type="PROSITE" id="PS51645">
    <property type="entry name" value="PHR_CRY_ALPHA_BETA"/>
    <property type="match status" value="1"/>
</dbReference>
<dbReference type="InterPro" id="IPR036134">
    <property type="entry name" value="Crypto/Photolyase_FAD-like_sf"/>
</dbReference>
<dbReference type="GO" id="GO:0003904">
    <property type="term" value="F:deoxyribodipyrimidine photo-lyase activity"/>
    <property type="evidence" value="ECO:0007669"/>
    <property type="project" value="UniProtKB-EC"/>
</dbReference>
<accession>A0A4Z0FBH3</accession>
<evidence type="ECO:0000256" key="5">
    <source>
        <dbReference type="ARBA" id="ARBA00014046"/>
    </source>
</evidence>
<dbReference type="Gene3D" id="3.40.50.620">
    <property type="entry name" value="HUPs"/>
    <property type="match status" value="1"/>
</dbReference>
<evidence type="ECO:0000313" key="15">
    <source>
        <dbReference type="EMBL" id="TFZ83048.1"/>
    </source>
</evidence>
<evidence type="ECO:0000256" key="13">
    <source>
        <dbReference type="ARBA" id="ARBA00033999"/>
    </source>
</evidence>
<dbReference type="AlphaFoldDB" id="A0A4Z0FBH3"/>
<evidence type="ECO:0000256" key="4">
    <source>
        <dbReference type="ARBA" id="ARBA00013149"/>
    </source>
</evidence>
<dbReference type="PANTHER" id="PTHR10211:SF0">
    <property type="entry name" value="DEOXYRIBODIPYRIMIDINE PHOTO-LYASE"/>
    <property type="match status" value="1"/>
</dbReference>
<evidence type="ECO:0000313" key="16">
    <source>
        <dbReference type="Proteomes" id="UP000297890"/>
    </source>
</evidence>
<proteinExistence type="inferred from homology"/>
<dbReference type="SUPFAM" id="SSF52425">
    <property type="entry name" value="Cryptochrome/photolyase, N-terminal domain"/>
    <property type="match status" value="1"/>
</dbReference>
<keyword evidence="7" id="KW-0227">DNA damage</keyword>
<dbReference type="GO" id="GO:0000719">
    <property type="term" value="P:photoreactive repair"/>
    <property type="evidence" value="ECO:0007669"/>
    <property type="project" value="TreeGrafter"/>
</dbReference>
<dbReference type="InterPro" id="IPR006050">
    <property type="entry name" value="DNA_photolyase_N"/>
</dbReference>
<dbReference type="SUPFAM" id="SSF48173">
    <property type="entry name" value="Cryptochrome/photolyase FAD-binding domain"/>
    <property type="match status" value="1"/>
</dbReference>
<evidence type="ECO:0000256" key="6">
    <source>
        <dbReference type="ARBA" id="ARBA00022630"/>
    </source>
</evidence>
<dbReference type="InterPro" id="IPR014729">
    <property type="entry name" value="Rossmann-like_a/b/a_fold"/>
</dbReference>